<keyword evidence="9 22" id="KW-0812">Transmembrane</keyword>
<evidence type="ECO:0000256" key="21">
    <source>
        <dbReference type="SAM" id="MobiDB-lite"/>
    </source>
</evidence>
<evidence type="ECO:0000313" key="24">
    <source>
        <dbReference type="Proteomes" id="UP000288859"/>
    </source>
</evidence>
<keyword evidence="13" id="KW-0647">Proteasome</keyword>
<evidence type="ECO:0000256" key="22">
    <source>
        <dbReference type="SAM" id="Phobius"/>
    </source>
</evidence>
<evidence type="ECO:0000256" key="4">
    <source>
        <dbReference type="ARBA" id="ARBA00004922"/>
    </source>
</evidence>
<evidence type="ECO:0000256" key="19">
    <source>
        <dbReference type="ARBA" id="ARBA00045912"/>
    </source>
</evidence>
<evidence type="ECO:0000313" key="23">
    <source>
        <dbReference type="EMBL" id="RVX69863.1"/>
    </source>
</evidence>
<sequence>MPGFDFSNYNRNAALHARGVPLPKATSTGTTIVGCIYDNGVVIAADTRATSGPIVADKNCEKLHYISPSIWCAGAGTAADTEFTTALISSNLELHSLSTGRAPRVVTVMTMLKQHLFRHQGHIGAYLVVAGVDPTGVGLFTVHAHGSTDKLPYVTMGSGSLAAMAVFESSWKSGLTRDDAVKLCSDAILAGIFNDLGSGSNVDVCVMEKDKPTQLMRNHITPNQRVRKERNYKFARGTTAVLNEKIISKEDIGRAFTFIGNQFLLRFLSPTLLGISVQLELVSVTSLYFARDSLRVALQRAPPNREDGNLAQKSVVKSGVQTQIVVNLSYLAVALGVVVSVIFGWSYLASAPSEVLNTPYFDISFKIYILATLAELAAEPSFVVIQQEALYQDRARAETLAAMARCVVACLTALLGRAKGWSPSILPFATGQAAYAVILFTLYLIPVLQSSRKNHFTLMPRVMSPISTSNSSESSTCPPSTSLSSPYYLSLLHIPTLHLAATMYMQSVFKLLLTQGDAFVLSLFSSLSDQGAFALVSNYGGLLARLVLQPVEESSRNVFGRLLSSNPVSPTRSPMTEPQSGSKDHDSKSKALKHLTTVLRIYLLVTLPLLSIAPAILPWLTPYLLPPTWRSPDTTSLLSCYVYYLPLSAINGILDAFVTSVATPSQLRRQSLWMAAFTCIYAGAAWIFLSKFGMGARGLVLANTVNMGARSFWGLRFVWHWVQENRDAARFGAEESKGATPNVWRDACPNIASVCVASVVGVVVNGHGILWDRNESISVSQQWGGIGAGTLLLATSIVITEGDFLVQLLRDLVPPHLVARIPYLQLDRK</sequence>
<dbReference type="GO" id="GO:0005634">
    <property type="term" value="C:nucleus"/>
    <property type="evidence" value="ECO:0007669"/>
    <property type="project" value="UniProtKB-SubCell"/>
</dbReference>
<feature type="region of interest" description="Disordered" evidence="21">
    <location>
        <begin position="562"/>
        <end position="589"/>
    </location>
</feature>
<evidence type="ECO:0000256" key="17">
    <source>
        <dbReference type="ARBA" id="ARBA00026071"/>
    </source>
</evidence>
<keyword evidence="10" id="KW-0888">Threonine protease</keyword>
<dbReference type="GO" id="GO:0051603">
    <property type="term" value="P:proteolysis involved in protein catabolic process"/>
    <property type="evidence" value="ECO:0007669"/>
    <property type="project" value="InterPro"/>
</dbReference>
<keyword evidence="7" id="KW-0963">Cytoplasm</keyword>
<dbReference type="PANTHER" id="PTHR13117">
    <property type="entry name" value="ENDOPLASMIC RETICULUM MULTISPAN TRANSMEMBRANE PROTEIN-RELATED"/>
    <property type="match status" value="1"/>
</dbReference>
<feature type="transmembrane region" description="Helical" evidence="22">
    <location>
        <begin position="397"/>
        <end position="418"/>
    </location>
</feature>
<keyword evidence="12" id="KW-0256">Endoplasmic reticulum</keyword>
<dbReference type="PRINTS" id="PR00141">
    <property type="entry name" value="PROTEASOME"/>
</dbReference>
<comment type="pathway">
    <text evidence="4">Protein modification; protein glycosylation.</text>
</comment>
<dbReference type="VEuPathDB" id="FungiDB:PV10_03023"/>
<evidence type="ECO:0000256" key="18">
    <source>
        <dbReference type="ARBA" id="ARBA00044793"/>
    </source>
</evidence>
<evidence type="ECO:0000256" key="16">
    <source>
        <dbReference type="ARBA" id="ARBA00023242"/>
    </source>
</evidence>
<dbReference type="InterPro" id="IPR007594">
    <property type="entry name" value="RFT1"/>
</dbReference>
<dbReference type="FunFam" id="3.60.20.10:FF:000005">
    <property type="entry name" value="Proteasome subunit beta type-2"/>
    <property type="match status" value="1"/>
</dbReference>
<comment type="subunit">
    <text evidence="17">The 26S proteasome consists of a 20S proteasome core and two 19S regulatory subunits. The 20S proteasome core is composed of 28 subunits that are arranged in four stacked rings, resulting in a barrel-shaped structure. The two end rings are each formed by seven alpha subunits, and the two central rings are each formed by seven beta subunits. The catalytic chamber with the active sites is on the inside of the barrel.</text>
</comment>
<dbReference type="InterPro" id="IPR000243">
    <property type="entry name" value="Pept_T1A_subB"/>
</dbReference>
<evidence type="ECO:0000256" key="1">
    <source>
        <dbReference type="ARBA" id="ARBA00001198"/>
    </source>
</evidence>
<dbReference type="Pfam" id="PF04506">
    <property type="entry name" value="Rft-1"/>
    <property type="match status" value="1"/>
</dbReference>
<dbReference type="CDD" id="cd03763">
    <property type="entry name" value="proteasome_beta_type_7"/>
    <property type="match status" value="1"/>
</dbReference>
<keyword evidence="11" id="KW-0378">Hydrolase</keyword>
<dbReference type="VEuPathDB" id="FungiDB:PV10_07899"/>
<name>A0A438N2F1_EXOME</name>
<evidence type="ECO:0000256" key="3">
    <source>
        <dbReference type="ARBA" id="ARBA00004477"/>
    </source>
</evidence>
<feature type="active site" description="Nucleophile" evidence="20">
    <location>
        <position position="30"/>
    </location>
</feature>
<dbReference type="GO" id="GO:0019774">
    <property type="term" value="C:proteasome core complex, beta-subunit complex"/>
    <property type="evidence" value="ECO:0007669"/>
    <property type="project" value="UniProtKB-ARBA"/>
</dbReference>
<evidence type="ECO:0000256" key="9">
    <source>
        <dbReference type="ARBA" id="ARBA00022692"/>
    </source>
</evidence>
<dbReference type="AlphaFoldDB" id="A0A438N2F1"/>
<dbReference type="EMBL" id="NAJM01000026">
    <property type="protein sequence ID" value="RVX69863.1"/>
    <property type="molecule type" value="Genomic_DNA"/>
</dbReference>
<dbReference type="InterPro" id="IPR023333">
    <property type="entry name" value="Proteasome_suB-type"/>
</dbReference>
<dbReference type="Gene3D" id="3.60.20.10">
    <property type="entry name" value="Glutamine Phosphoribosylpyrophosphate, subunit 1, domain 1"/>
    <property type="match status" value="1"/>
</dbReference>
<feature type="transmembrane region" description="Helical" evidence="22">
    <location>
        <begin position="367"/>
        <end position="385"/>
    </location>
</feature>
<feature type="transmembrane region" description="Helical" evidence="22">
    <location>
        <begin position="598"/>
        <end position="621"/>
    </location>
</feature>
<evidence type="ECO:0000256" key="10">
    <source>
        <dbReference type="ARBA" id="ARBA00022698"/>
    </source>
</evidence>
<dbReference type="GO" id="GO:0034203">
    <property type="term" value="P:glycolipid translocation"/>
    <property type="evidence" value="ECO:0007669"/>
    <property type="project" value="TreeGrafter"/>
</dbReference>
<dbReference type="InterPro" id="IPR029055">
    <property type="entry name" value="Ntn_hydrolases_N"/>
</dbReference>
<reference evidence="23 24" key="1">
    <citation type="submission" date="2017-03" db="EMBL/GenBank/DDBJ databases">
        <title>Genomes of endolithic fungi from Antarctica.</title>
        <authorList>
            <person name="Coleine C."/>
            <person name="Masonjones S."/>
            <person name="Stajich J.E."/>
        </authorList>
    </citation>
    <scope>NUCLEOTIDE SEQUENCE [LARGE SCALE GENOMIC DNA]</scope>
    <source>
        <strain evidence="23 24">CCFEE 6314</strain>
    </source>
</reference>
<feature type="transmembrane region" description="Helical" evidence="22">
    <location>
        <begin position="641"/>
        <end position="659"/>
    </location>
</feature>
<dbReference type="PROSITE" id="PS51476">
    <property type="entry name" value="PROTEASOME_BETA_2"/>
    <property type="match status" value="1"/>
</dbReference>
<comment type="similarity">
    <text evidence="5">Belongs to the RFT1 family.</text>
</comment>
<evidence type="ECO:0000256" key="13">
    <source>
        <dbReference type="ARBA" id="ARBA00022942"/>
    </source>
</evidence>
<comment type="function">
    <text evidence="19">Intramembrane glycolipid transporter that operates in the biosynthetic pathway of dolichol-linked oligosaccharides, the glycan precursors employed in protein asparagine (N)-glycosylation. The sequential addition of sugars to dolichol pyrophosphate produces dolichol-linked oligosaccharides containing fourteen sugars, including two GlcNAcs, nine mannoses and three glucoses. Once assembled, the oligosaccharide is transferred from the lipid to nascent proteins by oligosaccharyltransferases. The assembly of dolichol-linked oligosaccharides begins on the cytosolic side of the endoplasmic reticulum membrane and finishes in its lumen. RFT1 could mediate the translocation of the cytosolically oriented intermediate DolPP-GlcNAc2Man5, produced by ALG11, into the ER lumen where dolichol-linked oligosaccharides assembly continues. However, the intramembrane lipid transporter activity could not be confirmed in vitro.</text>
</comment>
<keyword evidence="15 22" id="KW-0472">Membrane</keyword>
<dbReference type="Pfam" id="PF00227">
    <property type="entry name" value="Proteasome"/>
    <property type="match status" value="1"/>
</dbReference>
<protein>
    <recommendedName>
        <fullName evidence="18">Man(5)GlcNAc(2)-PP-dolichol translocation protein RFT1</fullName>
        <ecNumber evidence="6">3.4.25.1</ecNumber>
    </recommendedName>
</protein>
<evidence type="ECO:0000256" key="8">
    <source>
        <dbReference type="ARBA" id="ARBA00022670"/>
    </source>
</evidence>
<feature type="transmembrane region" description="Helical" evidence="22">
    <location>
        <begin position="424"/>
        <end position="445"/>
    </location>
</feature>
<keyword evidence="8" id="KW-0645">Protease</keyword>
<organism evidence="23 24">
    <name type="scientific">Exophiala mesophila</name>
    <name type="common">Black yeast-like fungus</name>
    <dbReference type="NCBI Taxonomy" id="212818"/>
    <lineage>
        <taxon>Eukaryota</taxon>
        <taxon>Fungi</taxon>
        <taxon>Dikarya</taxon>
        <taxon>Ascomycota</taxon>
        <taxon>Pezizomycotina</taxon>
        <taxon>Eurotiomycetes</taxon>
        <taxon>Chaetothyriomycetidae</taxon>
        <taxon>Chaetothyriales</taxon>
        <taxon>Herpotrichiellaceae</taxon>
        <taxon>Exophiala</taxon>
    </lineage>
</organism>
<evidence type="ECO:0000256" key="6">
    <source>
        <dbReference type="ARBA" id="ARBA00012039"/>
    </source>
</evidence>
<proteinExistence type="inferred from homology"/>
<evidence type="ECO:0000256" key="2">
    <source>
        <dbReference type="ARBA" id="ARBA00004123"/>
    </source>
</evidence>
<evidence type="ECO:0000256" key="20">
    <source>
        <dbReference type="PIRSR" id="PIRSR600243-1"/>
    </source>
</evidence>
<evidence type="ECO:0000256" key="14">
    <source>
        <dbReference type="ARBA" id="ARBA00022989"/>
    </source>
</evidence>
<feature type="transmembrane region" description="Helical" evidence="22">
    <location>
        <begin position="324"/>
        <end position="347"/>
    </location>
</feature>
<keyword evidence="16" id="KW-0539">Nucleus</keyword>
<dbReference type="Proteomes" id="UP000288859">
    <property type="component" value="Unassembled WGS sequence"/>
</dbReference>
<feature type="transmembrane region" description="Helical" evidence="22">
    <location>
        <begin position="671"/>
        <end position="689"/>
    </location>
</feature>
<dbReference type="InterPro" id="IPR001353">
    <property type="entry name" value="Proteasome_sua/b"/>
</dbReference>
<gene>
    <name evidence="23" type="ORF">B0A52_05697</name>
</gene>
<dbReference type="GO" id="GO:0006488">
    <property type="term" value="P:dolichol-linked oligosaccharide biosynthetic process"/>
    <property type="evidence" value="ECO:0007669"/>
    <property type="project" value="InterPro"/>
</dbReference>
<dbReference type="PANTHER" id="PTHR13117:SF5">
    <property type="entry name" value="PROTEIN RFT1 HOMOLOG"/>
    <property type="match status" value="1"/>
</dbReference>
<evidence type="ECO:0000256" key="12">
    <source>
        <dbReference type="ARBA" id="ARBA00022824"/>
    </source>
</evidence>
<comment type="catalytic activity">
    <reaction evidence="1">
        <text>Cleavage of peptide bonds with very broad specificity.</text>
        <dbReference type="EC" id="3.4.25.1"/>
    </reaction>
</comment>
<evidence type="ECO:0000256" key="5">
    <source>
        <dbReference type="ARBA" id="ARBA00010288"/>
    </source>
</evidence>
<dbReference type="EC" id="3.4.25.1" evidence="6"/>
<accession>A0A438N2F1</accession>
<comment type="subcellular location">
    <subcellularLocation>
        <location evidence="3">Endoplasmic reticulum membrane</location>
        <topology evidence="3">Multi-pass membrane protein</topology>
    </subcellularLocation>
    <subcellularLocation>
        <location evidence="2">Nucleus</location>
    </subcellularLocation>
</comment>
<dbReference type="GO" id="GO:0005789">
    <property type="term" value="C:endoplasmic reticulum membrane"/>
    <property type="evidence" value="ECO:0007669"/>
    <property type="project" value="UniProtKB-SubCell"/>
</dbReference>
<dbReference type="OrthoDB" id="429533at2759"/>
<dbReference type="SUPFAM" id="SSF56235">
    <property type="entry name" value="N-terminal nucleophile aminohydrolases (Ntn hydrolases)"/>
    <property type="match status" value="1"/>
</dbReference>
<feature type="compositionally biased region" description="Polar residues" evidence="21">
    <location>
        <begin position="563"/>
        <end position="581"/>
    </location>
</feature>
<evidence type="ECO:0000256" key="15">
    <source>
        <dbReference type="ARBA" id="ARBA00023136"/>
    </source>
</evidence>
<keyword evidence="14 22" id="KW-1133">Transmembrane helix</keyword>
<comment type="caution">
    <text evidence="23">The sequence shown here is derived from an EMBL/GenBank/DDBJ whole genome shotgun (WGS) entry which is preliminary data.</text>
</comment>
<evidence type="ECO:0000256" key="11">
    <source>
        <dbReference type="ARBA" id="ARBA00022801"/>
    </source>
</evidence>
<feature type="transmembrane region" description="Helical" evidence="22">
    <location>
        <begin position="267"/>
        <end position="290"/>
    </location>
</feature>
<dbReference type="GO" id="GO:0004298">
    <property type="term" value="F:threonine-type endopeptidase activity"/>
    <property type="evidence" value="ECO:0007669"/>
    <property type="project" value="UniProtKB-KW"/>
</dbReference>
<evidence type="ECO:0000256" key="7">
    <source>
        <dbReference type="ARBA" id="ARBA00022490"/>
    </source>
</evidence>